<dbReference type="InterPro" id="IPR036291">
    <property type="entry name" value="NAD(P)-bd_dom_sf"/>
</dbReference>
<keyword evidence="2" id="KW-1185">Reference proteome</keyword>
<evidence type="ECO:0000313" key="1">
    <source>
        <dbReference type="EMBL" id="THG31518.1"/>
    </source>
</evidence>
<evidence type="ECO:0000313" key="2">
    <source>
        <dbReference type="Proteomes" id="UP000309133"/>
    </source>
</evidence>
<dbReference type="PANTHER" id="PTHR43976">
    <property type="entry name" value="SHORT CHAIN DEHYDROGENASE"/>
    <property type="match status" value="1"/>
</dbReference>
<sequence length="301" mass="31550">MSVIVISGAGSGIGALSARSLARAGHTVYAGLRDIGGRNAGRVQRLRADAEESALDLRPLELDVLSQESTDRAIALVLTEQDRIDVVMHNAGHMTLGPAEAFTAEEVMSVFDTNVLGSQRLNRSALPVLRGQHSGLVLWVSSSSVKGGTPPFLGPYFAAKAAMDSIAVSYAAELLRWGVETSILVPGAFPSGTDHFASATGPADSQRIAAYDTLYSGMSEQVGATLAAETPEWADVQLVADAVVAIVNAPSGSRPFRVHVDPLDDGSEAVSAVADDNHRQFLERIHLSDLNVPTAEPAASL</sequence>
<organism evidence="1 2">
    <name type="scientific">Naasia lichenicola</name>
    <dbReference type="NCBI Taxonomy" id="2565933"/>
    <lineage>
        <taxon>Bacteria</taxon>
        <taxon>Bacillati</taxon>
        <taxon>Actinomycetota</taxon>
        <taxon>Actinomycetes</taxon>
        <taxon>Micrococcales</taxon>
        <taxon>Microbacteriaceae</taxon>
        <taxon>Naasia</taxon>
    </lineage>
</organism>
<name>A0A4S4FMP3_9MICO</name>
<protein>
    <submittedName>
        <fullName evidence="1">SDR family oxidoreductase</fullName>
    </submittedName>
</protein>
<gene>
    <name evidence="1" type="ORF">E6C64_05425</name>
</gene>
<dbReference type="CDD" id="cd05374">
    <property type="entry name" value="17beta-HSD-like_SDR_c"/>
    <property type="match status" value="1"/>
</dbReference>
<proteinExistence type="predicted"/>
<dbReference type="SUPFAM" id="SSF51735">
    <property type="entry name" value="NAD(P)-binding Rossmann-fold domains"/>
    <property type="match status" value="1"/>
</dbReference>
<comment type="caution">
    <text evidence="1">The sequence shown here is derived from an EMBL/GenBank/DDBJ whole genome shotgun (WGS) entry which is preliminary data.</text>
</comment>
<dbReference type="OrthoDB" id="4481821at2"/>
<dbReference type="Gene3D" id="3.40.50.720">
    <property type="entry name" value="NAD(P)-binding Rossmann-like Domain"/>
    <property type="match status" value="1"/>
</dbReference>
<dbReference type="RefSeq" id="WP_136426638.1">
    <property type="nucleotide sequence ID" value="NZ_SSSM01000003.1"/>
</dbReference>
<dbReference type="Proteomes" id="UP000309133">
    <property type="component" value="Unassembled WGS sequence"/>
</dbReference>
<reference evidence="1 2" key="1">
    <citation type="submission" date="2019-04" db="EMBL/GenBank/DDBJ databases">
        <authorList>
            <person name="Jiang L."/>
        </authorList>
    </citation>
    <scope>NUCLEOTIDE SEQUENCE [LARGE SCALE GENOMIC DNA]</scope>
    <source>
        <strain evidence="1 2">YIM 131853</strain>
    </source>
</reference>
<dbReference type="Pfam" id="PF00106">
    <property type="entry name" value="adh_short"/>
    <property type="match status" value="1"/>
</dbReference>
<dbReference type="InterPro" id="IPR051911">
    <property type="entry name" value="SDR_oxidoreductase"/>
</dbReference>
<dbReference type="EMBL" id="SSSM01000003">
    <property type="protein sequence ID" value="THG31518.1"/>
    <property type="molecule type" value="Genomic_DNA"/>
</dbReference>
<dbReference type="InterPro" id="IPR002347">
    <property type="entry name" value="SDR_fam"/>
</dbReference>
<dbReference type="PANTHER" id="PTHR43976:SF9">
    <property type="entry name" value="OXIDOREDUCTASE"/>
    <property type="match status" value="1"/>
</dbReference>
<dbReference type="PRINTS" id="PR00081">
    <property type="entry name" value="GDHRDH"/>
</dbReference>
<accession>A0A4S4FMP3</accession>
<dbReference type="AlphaFoldDB" id="A0A4S4FMP3"/>